<reference evidence="9" key="1">
    <citation type="submission" date="2024-06" db="EMBL/GenBank/DDBJ databases">
        <title>Sequencing and assembly of the genome of Dyadobacter sp. strain 676, a symbiont of Cyamopsis tetragonoloba.</title>
        <authorList>
            <person name="Guro P."/>
            <person name="Sazanova A."/>
            <person name="Kuznetsova I."/>
            <person name="Belimov A."/>
            <person name="Safronova V."/>
        </authorList>
    </citation>
    <scope>NUCLEOTIDE SEQUENCE</scope>
    <source>
        <strain evidence="9">676</strain>
    </source>
</reference>
<dbReference type="EMBL" id="CP159289">
    <property type="protein sequence ID" value="XCH24918.1"/>
    <property type="molecule type" value="Genomic_DNA"/>
</dbReference>
<dbReference type="Pfam" id="PF02687">
    <property type="entry name" value="FtsX"/>
    <property type="match status" value="2"/>
</dbReference>
<evidence type="ECO:0000259" key="7">
    <source>
        <dbReference type="Pfam" id="PF02687"/>
    </source>
</evidence>
<organism evidence="9">
    <name type="scientific">Dyadobacter sp. 676</name>
    <dbReference type="NCBI Taxonomy" id="3088362"/>
    <lineage>
        <taxon>Bacteria</taxon>
        <taxon>Pseudomonadati</taxon>
        <taxon>Bacteroidota</taxon>
        <taxon>Cytophagia</taxon>
        <taxon>Cytophagales</taxon>
        <taxon>Spirosomataceae</taxon>
        <taxon>Dyadobacter</taxon>
    </lineage>
</organism>
<gene>
    <name evidence="9" type="ORF">ABV298_00355</name>
</gene>
<dbReference type="PANTHER" id="PTHR30572:SF18">
    <property type="entry name" value="ABC-TYPE MACROLIDE FAMILY EXPORT SYSTEM PERMEASE COMPONENT 2"/>
    <property type="match status" value="1"/>
</dbReference>
<evidence type="ECO:0000256" key="1">
    <source>
        <dbReference type="ARBA" id="ARBA00004651"/>
    </source>
</evidence>
<feature type="transmembrane region" description="Helical" evidence="6">
    <location>
        <begin position="587"/>
        <end position="607"/>
    </location>
</feature>
<keyword evidence="2" id="KW-1003">Cell membrane</keyword>
<dbReference type="InterPro" id="IPR025857">
    <property type="entry name" value="MacB_PCD"/>
</dbReference>
<dbReference type="PANTHER" id="PTHR30572">
    <property type="entry name" value="MEMBRANE COMPONENT OF TRANSPORTER-RELATED"/>
    <property type="match status" value="1"/>
</dbReference>
<keyword evidence="5 6" id="KW-0472">Membrane</keyword>
<feature type="transmembrane region" description="Helical" evidence="6">
    <location>
        <begin position="100"/>
        <end position="122"/>
    </location>
</feature>
<dbReference type="InterPro" id="IPR050250">
    <property type="entry name" value="Macrolide_Exporter_MacB"/>
</dbReference>
<feature type="transmembrane region" description="Helical" evidence="6">
    <location>
        <begin position="151"/>
        <end position="174"/>
    </location>
</feature>
<protein>
    <submittedName>
        <fullName evidence="9">FtsX-like permease family protein</fullName>
    </submittedName>
</protein>
<comment type="subcellular location">
    <subcellularLocation>
        <location evidence="1">Cell membrane</location>
        <topology evidence="1">Multi-pass membrane protein</topology>
    </subcellularLocation>
</comment>
<dbReference type="InterPro" id="IPR003838">
    <property type="entry name" value="ABC3_permease_C"/>
</dbReference>
<feature type="transmembrane region" description="Helical" evidence="6">
    <location>
        <begin position="194"/>
        <end position="217"/>
    </location>
</feature>
<dbReference type="RefSeq" id="WP_353720225.1">
    <property type="nucleotide sequence ID" value="NZ_CP159289.1"/>
</dbReference>
<dbReference type="GO" id="GO:0005886">
    <property type="term" value="C:plasma membrane"/>
    <property type="evidence" value="ECO:0007669"/>
    <property type="project" value="UniProtKB-SubCell"/>
</dbReference>
<feature type="domain" description="MacB-like periplasmic core" evidence="8">
    <location>
        <begin position="243"/>
        <end position="462"/>
    </location>
</feature>
<evidence type="ECO:0000256" key="6">
    <source>
        <dbReference type="SAM" id="Phobius"/>
    </source>
</evidence>
<feature type="domain" description="ABC3 transporter permease C-terminal" evidence="7">
    <location>
        <begin position="504"/>
        <end position="613"/>
    </location>
</feature>
<evidence type="ECO:0000259" key="8">
    <source>
        <dbReference type="Pfam" id="PF12704"/>
    </source>
</evidence>
<feature type="transmembrane region" description="Helical" evidence="6">
    <location>
        <begin position="553"/>
        <end position="572"/>
    </location>
</feature>
<evidence type="ECO:0000256" key="3">
    <source>
        <dbReference type="ARBA" id="ARBA00022692"/>
    </source>
</evidence>
<dbReference type="Pfam" id="PF12704">
    <property type="entry name" value="MacB_PCD"/>
    <property type="match status" value="1"/>
</dbReference>
<accession>A0AAU8FN11</accession>
<name>A0AAU8FN11_9BACT</name>
<evidence type="ECO:0000256" key="4">
    <source>
        <dbReference type="ARBA" id="ARBA00022989"/>
    </source>
</evidence>
<feature type="transmembrane region" description="Helical" evidence="6">
    <location>
        <begin position="504"/>
        <end position="525"/>
    </location>
</feature>
<evidence type="ECO:0000256" key="2">
    <source>
        <dbReference type="ARBA" id="ARBA00022475"/>
    </source>
</evidence>
<sequence length="624" mass="69613">MVTSVFEDIGPESSMQFDFLLNWEGQKSKLEWASPEFRTYVQLVPGADAGLVEAKINRVIKSGVKQEKNLATYIGLQPMADQYLHASFVDGKPAGGRIEYVRIFTGVAAFILLIACINFMVLSTARSIKRAKEVGVRKVLGSARAELITQFYCEALLLALLAFIITMAAVWILLPAFNDFTGKQLTLPFTEKSFWLVVAGLTVFTGLVAGSYPAFFLSSFQPVRILKGVMRFTSRGSWFRKGLTVFQFSLSVLLLIATVIVSRQTRFVQERHLGYDRENLLYIRIEGELAKQNKYALFKEQVSGRQGVKMVDRSTETPHTMGFVVDERDGVANTLNGNDAINWEGKEKNASVGFKPASVGFDFVRLMNLRLAAGRDFSRSNATDSSDAFLVNEEAVRQMGMKEPVGKWISAWNKKGHIIGVLKDYHTGSLHEQIKPVIVDVKEYEYFGVILVRLGAGQTREGLAALREVYEKLNPDYPFDYHFIDQEYHDLYRSEEVMGKLSSAFTIIAIVISCLGLLGLVMFSAEQRTKEIGIRKVLGASVSSIIGLLSRDFLQLIGIAILIASPVAWYLMDSWLRSFAYKITLQWWYFALAGGATTGIALLTISFQSVKAALANPVKSLRTD</sequence>
<keyword evidence="4 6" id="KW-1133">Transmembrane helix</keyword>
<evidence type="ECO:0000256" key="5">
    <source>
        <dbReference type="ARBA" id="ARBA00023136"/>
    </source>
</evidence>
<feature type="domain" description="ABC3 transporter permease C-terminal" evidence="7">
    <location>
        <begin position="107"/>
        <end position="209"/>
    </location>
</feature>
<evidence type="ECO:0000313" key="9">
    <source>
        <dbReference type="EMBL" id="XCH24918.1"/>
    </source>
</evidence>
<dbReference type="GO" id="GO:0022857">
    <property type="term" value="F:transmembrane transporter activity"/>
    <property type="evidence" value="ECO:0007669"/>
    <property type="project" value="TreeGrafter"/>
</dbReference>
<dbReference type="AlphaFoldDB" id="A0AAU8FN11"/>
<proteinExistence type="predicted"/>
<feature type="transmembrane region" description="Helical" evidence="6">
    <location>
        <begin position="238"/>
        <end position="261"/>
    </location>
</feature>
<keyword evidence="3 6" id="KW-0812">Transmembrane</keyword>